<evidence type="ECO:0000313" key="1">
    <source>
        <dbReference type="EMBL" id="CAF0868025.1"/>
    </source>
</evidence>
<keyword evidence="3" id="KW-1185">Reference proteome</keyword>
<dbReference type="EMBL" id="CAJOBC010001100">
    <property type="protein sequence ID" value="CAF3655467.1"/>
    <property type="molecule type" value="Genomic_DNA"/>
</dbReference>
<organism evidence="1 3">
    <name type="scientific">Didymodactylos carnosus</name>
    <dbReference type="NCBI Taxonomy" id="1234261"/>
    <lineage>
        <taxon>Eukaryota</taxon>
        <taxon>Metazoa</taxon>
        <taxon>Spiralia</taxon>
        <taxon>Gnathifera</taxon>
        <taxon>Rotifera</taxon>
        <taxon>Eurotatoria</taxon>
        <taxon>Bdelloidea</taxon>
        <taxon>Philodinida</taxon>
        <taxon>Philodinidae</taxon>
        <taxon>Didymodactylos</taxon>
    </lineage>
</organism>
<gene>
    <name evidence="1" type="ORF">GPM918_LOCUS6946</name>
    <name evidence="2" type="ORF">SRO942_LOCUS6946</name>
</gene>
<sequence>MNRQLKVKKQFRSFVLHLKKLHPSWKPKDIIKFLLHSENPPSYTITNALRLKVWIILKRNQVNDLSRLGTPRTTATIEYIQAVKEAIRLKRNAPIRNVNAKLQKGEYKTSNTLIARINKLLGLNGTFTLYPQYNQHNEGMYAESILDIPYELKTKSKEKFQKSIMLWGDISYQGLFPKQSPIFIDKWLDLIRPQSDDNR</sequence>
<reference evidence="1" key="1">
    <citation type="submission" date="2021-02" db="EMBL/GenBank/DDBJ databases">
        <authorList>
            <person name="Nowell W R."/>
        </authorList>
    </citation>
    <scope>NUCLEOTIDE SEQUENCE</scope>
</reference>
<evidence type="ECO:0000313" key="2">
    <source>
        <dbReference type="EMBL" id="CAF3655467.1"/>
    </source>
</evidence>
<name>A0A813XP48_9BILA</name>
<evidence type="ECO:0000313" key="3">
    <source>
        <dbReference type="Proteomes" id="UP000663829"/>
    </source>
</evidence>
<proteinExistence type="predicted"/>
<dbReference type="EMBL" id="CAJNOQ010001100">
    <property type="protein sequence ID" value="CAF0868025.1"/>
    <property type="molecule type" value="Genomic_DNA"/>
</dbReference>
<comment type="caution">
    <text evidence="1">The sequence shown here is derived from an EMBL/GenBank/DDBJ whole genome shotgun (WGS) entry which is preliminary data.</text>
</comment>
<dbReference type="AlphaFoldDB" id="A0A813XP48"/>
<protein>
    <submittedName>
        <fullName evidence="1">Uncharacterized protein</fullName>
    </submittedName>
</protein>
<dbReference type="OrthoDB" id="10100596at2759"/>
<dbReference type="Proteomes" id="UP000681722">
    <property type="component" value="Unassembled WGS sequence"/>
</dbReference>
<accession>A0A813XP48</accession>
<dbReference type="Proteomes" id="UP000663829">
    <property type="component" value="Unassembled WGS sequence"/>
</dbReference>